<name>A0ABT5EDQ0_9BACT</name>
<dbReference type="SUPFAM" id="SSF48371">
    <property type="entry name" value="ARM repeat"/>
    <property type="match status" value="1"/>
</dbReference>
<gene>
    <name evidence="1" type="ORF">POL25_42000</name>
</gene>
<organism evidence="1 2">
    <name type="scientific">Nannocystis bainbridge</name>
    <dbReference type="NCBI Taxonomy" id="2995303"/>
    <lineage>
        <taxon>Bacteria</taxon>
        <taxon>Pseudomonadati</taxon>
        <taxon>Myxococcota</taxon>
        <taxon>Polyangia</taxon>
        <taxon>Nannocystales</taxon>
        <taxon>Nannocystaceae</taxon>
        <taxon>Nannocystis</taxon>
    </lineage>
</organism>
<dbReference type="Proteomes" id="UP001221686">
    <property type="component" value="Unassembled WGS sequence"/>
</dbReference>
<evidence type="ECO:0000313" key="1">
    <source>
        <dbReference type="EMBL" id="MDC0723530.1"/>
    </source>
</evidence>
<keyword evidence="2" id="KW-1185">Reference proteome</keyword>
<accession>A0ABT5EDQ0</accession>
<dbReference type="Gene3D" id="1.25.40.290">
    <property type="entry name" value="ARM repeat domains"/>
    <property type="match status" value="1"/>
</dbReference>
<protein>
    <submittedName>
        <fullName evidence="1">DNA alkylation repair protein</fullName>
    </submittedName>
</protein>
<dbReference type="EMBL" id="JAQNDL010000005">
    <property type="protein sequence ID" value="MDC0723530.1"/>
    <property type="molecule type" value="Genomic_DNA"/>
</dbReference>
<dbReference type="RefSeq" id="WP_272092074.1">
    <property type="nucleotide sequence ID" value="NZ_JAQNDL010000005.1"/>
</dbReference>
<sequence>MAEPFKNLINAEVVQAIGHHLTRVDPGFDRRGFAARALARLDTLELKARVLQLADALVATLPADVDRAAGLLEASLGPPGAGDDLSALRTSERGLAGWAVWPLSEAIARLAIDTPERGLAALHAMTQRLTAEFAIRPFLVRHPAVSYATLAGWVRDPSAHVRRLVSEGSRPRLPWGLRLQALVLDPTPTLPWLAALQDDPSEYVRRSVANHLNDIAKDHPALVAEWLGRHLPGASPERRALLRHASRTLIKQGDPAVLAAWGLGQAFRGEAEWSVTPTRVAIGGEITLRLVLRSTAAKPQRLVIDYAVHHVKANGSTSPKVFKGWAIELGPREERALERRHSFKPVTTRRYYPGAHIVDLRINGQVLGEAAVQLRA</sequence>
<comment type="caution">
    <text evidence="1">The sequence shown here is derived from an EMBL/GenBank/DDBJ whole genome shotgun (WGS) entry which is preliminary data.</text>
</comment>
<dbReference type="InterPro" id="IPR016024">
    <property type="entry name" value="ARM-type_fold"/>
</dbReference>
<proteinExistence type="predicted"/>
<reference evidence="1 2" key="1">
    <citation type="submission" date="2022-11" db="EMBL/GenBank/DDBJ databases">
        <title>Minimal conservation of predation-associated metabolite biosynthetic gene clusters underscores biosynthetic potential of Myxococcota including descriptions for ten novel species: Archangium lansinium sp. nov., Myxococcus landrumus sp. nov., Nannocystis bai.</title>
        <authorList>
            <person name="Ahearne A."/>
            <person name="Stevens C."/>
            <person name="Dowd S."/>
        </authorList>
    </citation>
    <scope>NUCLEOTIDE SEQUENCE [LARGE SCALE GENOMIC DNA]</scope>
    <source>
        <strain evidence="1 2">BB15-2</strain>
    </source>
</reference>
<evidence type="ECO:0000313" key="2">
    <source>
        <dbReference type="Proteomes" id="UP001221686"/>
    </source>
</evidence>